<dbReference type="Proteomes" id="UP001487740">
    <property type="component" value="Unassembled WGS sequence"/>
</dbReference>
<dbReference type="EMBL" id="JARAKH010000019">
    <property type="protein sequence ID" value="KAK8394055.1"/>
    <property type="molecule type" value="Genomic_DNA"/>
</dbReference>
<gene>
    <name evidence="1" type="ORF">O3P69_006328</name>
</gene>
<proteinExistence type="predicted"/>
<evidence type="ECO:0000313" key="1">
    <source>
        <dbReference type="EMBL" id="KAK8394055.1"/>
    </source>
</evidence>
<reference evidence="1 2" key="1">
    <citation type="submission" date="2023-03" db="EMBL/GenBank/DDBJ databases">
        <title>High-quality genome of Scylla paramamosain provides insights in environmental adaptation.</title>
        <authorList>
            <person name="Zhang L."/>
        </authorList>
    </citation>
    <scope>NUCLEOTIDE SEQUENCE [LARGE SCALE GENOMIC DNA]</scope>
    <source>
        <strain evidence="1">LZ_2023a</strain>
        <tissue evidence="1">Muscle</tissue>
    </source>
</reference>
<accession>A0AAW0U2Y3</accession>
<sequence length="106" mass="11581">MYQCVEDGGGDYLSCFHVVRVREQEVTGRDCEWPDSAAGPFYNLNHQLGQEPSAAINKVFPLNPVSEAGQREGKDILNHFEPPNKTSTVDGVRQGMATNGLAAECL</sequence>
<comment type="caution">
    <text evidence="1">The sequence shown here is derived from an EMBL/GenBank/DDBJ whole genome shotgun (WGS) entry which is preliminary data.</text>
</comment>
<protein>
    <submittedName>
        <fullName evidence="1">Uncharacterized protein</fullName>
    </submittedName>
</protein>
<keyword evidence="2" id="KW-1185">Reference proteome</keyword>
<organism evidence="1 2">
    <name type="scientific">Scylla paramamosain</name>
    <name type="common">Mud crab</name>
    <dbReference type="NCBI Taxonomy" id="85552"/>
    <lineage>
        <taxon>Eukaryota</taxon>
        <taxon>Metazoa</taxon>
        <taxon>Ecdysozoa</taxon>
        <taxon>Arthropoda</taxon>
        <taxon>Crustacea</taxon>
        <taxon>Multicrustacea</taxon>
        <taxon>Malacostraca</taxon>
        <taxon>Eumalacostraca</taxon>
        <taxon>Eucarida</taxon>
        <taxon>Decapoda</taxon>
        <taxon>Pleocyemata</taxon>
        <taxon>Brachyura</taxon>
        <taxon>Eubrachyura</taxon>
        <taxon>Portunoidea</taxon>
        <taxon>Portunidae</taxon>
        <taxon>Portuninae</taxon>
        <taxon>Scylla</taxon>
    </lineage>
</organism>
<evidence type="ECO:0000313" key="2">
    <source>
        <dbReference type="Proteomes" id="UP001487740"/>
    </source>
</evidence>
<dbReference type="AlphaFoldDB" id="A0AAW0U2Y3"/>
<name>A0AAW0U2Y3_SCYPA</name>